<evidence type="ECO:0000256" key="6">
    <source>
        <dbReference type="ARBA" id="ARBA00023136"/>
    </source>
</evidence>
<keyword evidence="5 7" id="KW-1133">Transmembrane helix</keyword>
<comment type="subcellular location">
    <subcellularLocation>
        <location evidence="1">Cell inner membrane</location>
        <topology evidence="1">Multi-pass membrane protein</topology>
    </subcellularLocation>
</comment>
<feature type="transmembrane region" description="Helical" evidence="7">
    <location>
        <begin position="56"/>
        <end position="75"/>
    </location>
</feature>
<dbReference type="Pfam" id="PF07690">
    <property type="entry name" value="MFS_1"/>
    <property type="match status" value="1"/>
</dbReference>
<proteinExistence type="predicted"/>
<feature type="transmembrane region" description="Helical" evidence="7">
    <location>
        <begin position="305"/>
        <end position="329"/>
    </location>
</feature>
<evidence type="ECO:0000256" key="5">
    <source>
        <dbReference type="ARBA" id="ARBA00022989"/>
    </source>
</evidence>
<feature type="transmembrane region" description="Helical" evidence="7">
    <location>
        <begin position="121"/>
        <end position="144"/>
    </location>
</feature>
<dbReference type="InterPro" id="IPR036259">
    <property type="entry name" value="MFS_trans_sf"/>
</dbReference>
<feature type="transmembrane region" description="Helical" evidence="7">
    <location>
        <begin position="278"/>
        <end position="299"/>
    </location>
</feature>
<evidence type="ECO:0000313" key="9">
    <source>
        <dbReference type="EMBL" id="ABQ85881.1"/>
    </source>
</evidence>
<feature type="transmembrane region" description="Helical" evidence="7">
    <location>
        <begin position="22"/>
        <end position="49"/>
    </location>
</feature>
<dbReference type="InterPro" id="IPR011701">
    <property type="entry name" value="MFS"/>
</dbReference>
<dbReference type="SUPFAM" id="SSF103473">
    <property type="entry name" value="MFS general substrate transporter"/>
    <property type="match status" value="1"/>
</dbReference>
<dbReference type="PANTHER" id="PTHR43045:SF1">
    <property type="entry name" value="SHIKIMATE TRANSPORTER"/>
    <property type="match status" value="1"/>
</dbReference>
<keyword evidence="6 7" id="KW-0472">Membrane</keyword>
<feature type="transmembrane region" description="Helical" evidence="7">
    <location>
        <begin position="371"/>
        <end position="391"/>
    </location>
</feature>
<accession>A6MYV7</accession>
<keyword evidence="4 7" id="KW-0812">Transmembrane</keyword>
<feature type="transmembrane region" description="Helical" evidence="7">
    <location>
        <begin position="214"/>
        <end position="233"/>
    </location>
</feature>
<dbReference type="Gene3D" id="1.20.1250.20">
    <property type="entry name" value="MFS general substrate transporter like domains"/>
    <property type="match status" value="1"/>
</dbReference>
<gene>
    <name evidence="9" type="ORF">RM_p12</name>
</gene>
<evidence type="ECO:0000259" key="8">
    <source>
        <dbReference type="PROSITE" id="PS50850"/>
    </source>
</evidence>
<protein>
    <submittedName>
        <fullName evidence="9">Proline/betaine transporter</fullName>
    </submittedName>
</protein>
<dbReference type="EMBL" id="EF564599">
    <property type="protein sequence ID" value="ABQ85881.1"/>
    <property type="molecule type" value="Genomic_DNA"/>
</dbReference>
<dbReference type="InterPro" id="IPR020846">
    <property type="entry name" value="MFS_dom"/>
</dbReference>
<evidence type="ECO:0000256" key="3">
    <source>
        <dbReference type="ARBA" id="ARBA00022475"/>
    </source>
</evidence>
<feature type="transmembrane region" description="Helical" evidence="7">
    <location>
        <begin position="81"/>
        <end position="101"/>
    </location>
</feature>
<feature type="transmembrane region" description="Helical" evidence="7">
    <location>
        <begin position="253"/>
        <end position="271"/>
    </location>
</feature>
<dbReference type="GO" id="GO:0005886">
    <property type="term" value="C:plasma membrane"/>
    <property type="evidence" value="ECO:0007669"/>
    <property type="project" value="UniProtKB-SubCell"/>
</dbReference>
<dbReference type="PANTHER" id="PTHR43045">
    <property type="entry name" value="SHIKIMATE TRANSPORTER"/>
    <property type="match status" value="1"/>
</dbReference>
<geneLocation type="plasmid" evidence="9">
    <name>pRM</name>
</geneLocation>
<feature type="transmembrane region" description="Helical" evidence="7">
    <location>
        <begin position="341"/>
        <end position="365"/>
    </location>
</feature>
<evidence type="ECO:0000256" key="1">
    <source>
        <dbReference type="ARBA" id="ARBA00004429"/>
    </source>
</evidence>
<evidence type="ECO:0000256" key="7">
    <source>
        <dbReference type="SAM" id="Phobius"/>
    </source>
</evidence>
<evidence type="ECO:0000256" key="4">
    <source>
        <dbReference type="ARBA" id="ARBA00022692"/>
    </source>
</evidence>
<name>A6MYV7_9RICK</name>
<evidence type="ECO:0000256" key="2">
    <source>
        <dbReference type="ARBA" id="ARBA00022448"/>
    </source>
</evidence>
<keyword evidence="3" id="KW-1003">Cell membrane</keyword>
<keyword evidence="2" id="KW-0813">Transport</keyword>
<dbReference type="AlphaFoldDB" id="A6MYV7"/>
<dbReference type="PROSITE" id="PS50850">
    <property type="entry name" value="MFS"/>
    <property type="match status" value="1"/>
</dbReference>
<feature type="transmembrane region" description="Helical" evidence="7">
    <location>
        <begin position="150"/>
        <end position="169"/>
    </location>
</feature>
<dbReference type="GO" id="GO:0022857">
    <property type="term" value="F:transmembrane transporter activity"/>
    <property type="evidence" value="ECO:0007669"/>
    <property type="project" value="InterPro"/>
</dbReference>
<keyword evidence="9" id="KW-0614">Plasmid</keyword>
<sequence>MLYVHMAVLLNELFFPKFDPDVASFLSAAAFCSTYALRPFGALIFGYIGDNIGRKLTVIITTFMMAISCIIMANLPTYDQIGMKAVVIMTVCRMIQGISSIGERIGAGIYITEITKPPIQYAAVTLIGCLAALGGTVALAVASLVTSQGFNWRIAFWIGAIVAVIGFLARTSLRETPEFVNAKRRIQNILDAAKLDSQKIMSVGIQQNVSKKTIIANFLTLCGGPVTLYFAYIHCGNILKNSFHYTAAQVIHQNFIVSIIGLTVYCILVYLSYKIYPLIILKIKLLIFSCIMIPCPYLLDNITSPLHLLLIQIVPIICGLAQTPAMPIFLKHFPIFKRFTYANGTYAIAHALMYIITSFGITYFVHIFGQYGLLIIIIPLIAGYTFGLYHFEKLEKEVGNYPKKISDNDLKNNSVL</sequence>
<feature type="domain" description="Major facilitator superfamily (MFS) profile" evidence="8">
    <location>
        <begin position="1"/>
        <end position="395"/>
    </location>
</feature>
<organism evidence="9">
    <name type="scientific">Rickettsia monacensis</name>
    <dbReference type="NCBI Taxonomy" id="109232"/>
    <lineage>
        <taxon>Bacteria</taxon>
        <taxon>Pseudomonadati</taxon>
        <taxon>Pseudomonadota</taxon>
        <taxon>Alphaproteobacteria</taxon>
        <taxon>Rickettsiales</taxon>
        <taxon>Rickettsiaceae</taxon>
        <taxon>Rickettsieae</taxon>
        <taxon>Rickettsia</taxon>
        <taxon>spotted fever group</taxon>
    </lineage>
</organism>
<reference evidence="9" key="1">
    <citation type="journal article" date="2007" name="Appl. Environ. Microbiol.">
        <title>Transposon insertion reveals pRM, a plasmid of Rickettsia monacensis.</title>
        <authorList>
            <person name="Baldridge G.D."/>
            <person name="Burkhardt N.Y."/>
            <person name="Felsheim R.F."/>
            <person name="Kurtti T.J."/>
            <person name="Munderloh U.G."/>
        </authorList>
    </citation>
    <scope>NUCLEOTIDE SEQUENCE</scope>
    <source>
        <strain evidence="9">IrR/Munich</strain>
        <plasmid evidence="9">pRM</plasmid>
    </source>
</reference>